<organism evidence="2 3">
    <name type="scientific">Amphibalanus amphitrite</name>
    <name type="common">Striped barnacle</name>
    <name type="synonym">Balanus amphitrite</name>
    <dbReference type="NCBI Taxonomy" id="1232801"/>
    <lineage>
        <taxon>Eukaryota</taxon>
        <taxon>Metazoa</taxon>
        <taxon>Ecdysozoa</taxon>
        <taxon>Arthropoda</taxon>
        <taxon>Crustacea</taxon>
        <taxon>Multicrustacea</taxon>
        <taxon>Cirripedia</taxon>
        <taxon>Thoracica</taxon>
        <taxon>Thoracicalcarea</taxon>
        <taxon>Balanomorpha</taxon>
        <taxon>Balanoidea</taxon>
        <taxon>Balanidae</taxon>
        <taxon>Amphibalaninae</taxon>
        <taxon>Amphibalanus</taxon>
    </lineage>
</organism>
<evidence type="ECO:0000313" key="3">
    <source>
        <dbReference type="Proteomes" id="UP000440578"/>
    </source>
</evidence>
<sequence length="385" mass="42266">MVRKEARKWRQTSTALNDLLLYGYNARLLLNATLAHLDTYAADRVLTGPVPPCMTGACRPPGRHDPTVFADRHEVTFATTNDKYAELCPSRSGDFRHPTDRQKFYRCNEFYYTLEDCGDGFYFDSTRRFCLPYAKAATSVERDMEALLPKEETDTSTNGSVTTMHGTAGWLCAEDRLPAGRQWDLSRAGVSGCWAEALRRRARHLAVGLSGCLYGDLTSLVTGGPCSNRSLHVIDVQQHQKQISKLRPGAKLWITGSDLDGIQWVPVNLNGPATLRTCTEACVEQGAGFSRVDHQGCRCGLSSGPTSITTALPVWRDALPAAVTPAIILSLWLRLPRGASCSPGAASVAEDPTAVQGTIDFCESRRRKNYTTGGWVTTYSRGIPR</sequence>
<evidence type="ECO:0000313" key="2">
    <source>
        <dbReference type="EMBL" id="KAF0296975.1"/>
    </source>
</evidence>
<dbReference type="PROSITE" id="PS50940">
    <property type="entry name" value="CHIT_BIND_II"/>
    <property type="match status" value="1"/>
</dbReference>
<dbReference type="Gene3D" id="2.170.140.10">
    <property type="entry name" value="Chitin binding domain"/>
    <property type="match status" value="1"/>
</dbReference>
<dbReference type="Proteomes" id="UP000440578">
    <property type="component" value="Unassembled WGS sequence"/>
</dbReference>
<dbReference type="SMART" id="SM00494">
    <property type="entry name" value="ChtBD2"/>
    <property type="match status" value="1"/>
</dbReference>
<evidence type="ECO:0000259" key="1">
    <source>
        <dbReference type="PROSITE" id="PS50940"/>
    </source>
</evidence>
<dbReference type="Pfam" id="PF01607">
    <property type="entry name" value="CBM_14"/>
    <property type="match status" value="1"/>
</dbReference>
<accession>A0A6A4VS14</accession>
<name>A0A6A4VS14_AMPAM</name>
<feature type="domain" description="Chitin-binding type-2" evidence="1">
    <location>
        <begin position="85"/>
        <end position="140"/>
    </location>
</feature>
<keyword evidence="3" id="KW-1185">Reference proteome</keyword>
<dbReference type="GO" id="GO:0008061">
    <property type="term" value="F:chitin binding"/>
    <property type="evidence" value="ECO:0007669"/>
    <property type="project" value="InterPro"/>
</dbReference>
<reference evidence="2 3" key="1">
    <citation type="submission" date="2019-07" db="EMBL/GenBank/DDBJ databases">
        <title>Draft genome assembly of a fouling barnacle, Amphibalanus amphitrite (Darwin, 1854): The first reference genome for Thecostraca.</title>
        <authorList>
            <person name="Kim W."/>
        </authorList>
    </citation>
    <scope>NUCLEOTIDE SEQUENCE [LARGE SCALE GENOMIC DNA]</scope>
    <source>
        <strain evidence="2">SNU_AA5</strain>
        <tissue evidence="2">Soma without cirri and trophi</tissue>
    </source>
</reference>
<comment type="caution">
    <text evidence="2">The sequence shown here is derived from an EMBL/GenBank/DDBJ whole genome shotgun (WGS) entry which is preliminary data.</text>
</comment>
<dbReference type="GO" id="GO:0005576">
    <property type="term" value="C:extracellular region"/>
    <property type="evidence" value="ECO:0007669"/>
    <property type="project" value="InterPro"/>
</dbReference>
<dbReference type="AlphaFoldDB" id="A0A6A4VS14"/>
<dbReference type="InterPro" id="IPR002557">
    <property type="entry name" value="Chitin-bd_dom"/>
</dbReference>
<dbReference type="InterPro" id="IPR036508">
    <property type="entry name" value="Chitin-bd_dom_sf"/>
</dbReference>
<dbReference type="EMBL" id="VIIS01001519">
    <property type="protein sequence ID" value="KAF0296975.1"/>
    <property type="molecule type" value="Genomic_DNA"/>
</dbReference>
<gene>
    <name evidence="2" type="ORF">FJT64_005581</name>
</gene>
<dbReference type="SUPFAM" id="SSF57625">
    <property type="entry name" value="Invertebrate chitin-binding proteins"/>
    <property type="match status" value="1"/>
</dbReference>
<protein>
    <recommendedName>
        <fullName evidence="1">Chitin-binding type-2 domain-containing protein</fullName>
    </recommendedName>
</protein>
<proteinExistence type="predicted"/>